<proteinExistence type="predicted"/>
<dbReference type="AlphaFoldDB" id="A0A4U5JDP2"/>
<gene>
    <name evidence="1" type="ORF">DM868_07930</name>
</gene>
<organism evidence="1 2">
    <name type="scientific">Natronomonas salsuginis</name>
    <dbReference type="NCBI Taxonomy" id="2217661"/>
    <lineage>
        <taxon>Archaea</taxon>
        <taxon>Methanobacteriati</taxon>
        <taxon>Methanobacteriota</taxon>
        <taxon>Stenosarchaea group</taxon>
        <taxon>Halobacteria</taxon>
        <taxon>Halobacteriales</taxon>
        <taxon>Natronomonadaceae</taxon>
        <taxon>Natronomonas</taxon>
    </lineage>
</organism>
<evidence type="ECO:0000313" key="1">
    <source>
        <dbReference type="EMBL" id="TKR26406.1"/>
    </source>
</evidence>
<sequence>MVGSPPFENPFRGDDVEQRVYGTVLQTREPETVASIADRSECDPKTARKYLKWFADLGIVTWHDGHPATYERNDSYFEWRRINRLAADHSVEELQERVTELTAMVADYEARYDAATPAEVDAITVAATSDERTLDDVYEDLGDWMTIETERRRYERARRQRVSAERERVSG</sequence>
<dbReference type="InterPro" id="IPR055766">
    <property type="entry name" value="DUF7342"/>
</dbReference>
<dbReference type="OrthoDB" id="240032at2157"/>
<protein>
    <submittedName>
        <fullName evidence="1">Sugar-specific transcriptional regulator TrmB</fullName>
    </submittedName>
</protein>
<evidence type="ECO:0000313" key="2">
    <source>
        <dbReference type="Proteomes" id="UP000308037"/>
    </source>
</evidence>
<reference evidence="1 2" key="1">
    <citation type="submission" date="2019-04" db="EMBL/GenBank/DDBJ databases">
        <title>Natronomonas sp. F20-122 a newhaloarchaeon isolated from a saline saltern of Isla Bacuta, Huelva, Spain.</title>
        <authorList>
            <person name="Duran-Viseras A."/>
            <person name="Sanchez-Porro C."/>
            <person name="Ventosa A."/>
        </authorList>
    </citation>
    <scope>NUCLEOTIDE SEQUENCE [LARGE SCALE GENOMIC DNA]</scope>
    <source>
        <strain evidence="1 2">F20-122</strain>
    </source>
</reference>
<name>A0A4U5JDP2_9EURY</name>
<dbReference type="Pfam" id="PF24033">
    <property type="entry name" value="DUF7342"/>
    <property type="match status" value="1"/>
</dbReference>
<dbReference type="Proteomes" id="UP000308037">
    <property type="component" value="Unassembled WGS sequence"/>
</dbReference>
<dbReference type="EMBL" id="QKNX01000002">
    <property type="protein sequence ID" value="TKR26406.1"/>
    <property type="molecule type" value="Genomic_DNA"/>
</dbReference>
<comment type="caution">
    <text evidence="1">The sequence shown here is derived from an EMBL/GenBank/DDBJ whole genome shotgun (WGS) entry which is preliminary data.</text>
</comment>
<dbReference type="RefSeq" id="WP_137276322.1">
    <property type="nucleotide sequence ID" value="NZ_QKNX01000002.1"/>
</dbReference>
<keyword evidence="2" id="KW-1185">Reference proteome</keyword>
<accession>A0A4U5JDP2</accession>